<gene>
    <name evidence="3" type="ORF">OGAPHI_004070</name>
</gene>
<accession>A0A9P8T4M4</accession>
<dbReference type="AlphaFoldDB" id="A0A9P8T4M4"/>
<dbReference type="RefSeq" id="XP_046061085.1">
    <property type="nucleotide sequence ID" value="XM_046205108.1"/>
</dbReference>
<dbReference type="PANTHER" id="PTHR31011">
    <property type="entry name" value="PROTEIN STB2-RELATED"/>
    <property type="match status" value="1"/>
</dbReference>
<dbReference type="EMBL" id="JAEUBE010000295">
    <property type="protein sequence ID" value="KAH3665881.1"/>
    <property type="molecule type" value="Genomic_DNA"/>
</dbReference>
<keyword evidence="4" id="KW-1185">Reference proteome</keyword>
<dbReference type="Pfam" id="PF25995">
    <property type="entry name" value="STB6_N"/>
    <property type="match status" value="1"/>
</dbReference>
<feature type="domain" description="STB6-like N-terminal" evidence="2">
    <location>
        <begin position="56"/>
        <end position="169"/>
    </location>
</feature>
<feature type="region of interest" description="Disordered" evidence="1">
    <location>
        <begin position="447"/>
        <end position="499"/>
    </location>
</feature>
<name>A0A9P8T4M4_9ASCO</name>
<organism evidence="3 4">
    <name type="scientific">Ogataea philodendri</name>
    <dbReference type="NCBI Taxonomy" id="1378263"/>
    <lineage>
        <taxon>Eukaryota</taxon>
        <taxon>Fungi</taxon>
        <taxon>Dikarya</taxon>
        <taxon>Ascomycota</taxon>
        <taxon>Saccharomycotina</taxon>
        <taxon>Pichiomycetes</taxon>
        <taxon>Pichiales</taxon>
        <taxon>Pichiaceae</taxon>
        <taxon>Ogataea</taxon>
    </lineage>
</organism>
<dbReference type="InterPro" id="IPR059025">
    <property type="entry name" value="STB6_N"/>
</dbReference>
<evidence type="ECO:0000259" key="2">
    <source>
        <dbReference type="Pfam" id="PF25995"/>
    </source>
</evidence>
<proteinExistence type="predicted"/>
<feature type="compositionally biased region" description="Basic and acidic residues" evidence="1">
    <location>
        <begin position="488"/>
        <end position="498"/>
    </location>
</feature>
<dbReference type="GO" id="GO:0070822">
    <property type="term" value="C:Sin3-type complex"/>
    <property type="evidence" value="ECO:0007669"/>
    <property type="project" value="TreeGrafter"/>
</dbReference>
<evidence type="ECO:0000313" key="4">
    <source>
        <dbReference type="Proteomes" id="UP000769157"/>
    </source>
</evidence>
<dbReference type="GeneID" id="70236035"/>
<dbReference type="OrthoDB" id="19806at2759"/>
<dbReference type="InterPro" id="IPR038919">
    <property type="entry name" value="STB2/STB2"/>
</dbReference>
<reference evidence="3" key="2">
    <citation type="submission" date="2021-01" db="EMBL/GenBank/DDBJ databases">
        <authorList>
            <person name="Schikora-Tamarit M.A."/>
        </authorList>
    </citation>
    <scope>NUCLEOTIDE SEQUENCE</scope>
    <source>
        <strain evidence="3">CBS6075</strain>
    </source>
</reference>
<protein>
    <recommendedName>
        <fullName evidence="2">STB6-like N-terminal domain-containing protein</fullName>
    </recommendedName>
</protein>
<evidence type="ECO:0000256" key="1">
    <source>
        <dbReference type="SAM" id="MobiDB-lite"/>
    </source>
</evidence>
<sequence length="821" mass="93625">MSVSASVGEMPLLDPKDLHLSEDVYTTFIVSDWLTYEHLKETLVGAEDILKHIGVVEMVGYEAYIVEQWITKRLNRNTIVTYTGDSNDMIVCHKVQILNDPLRWPRSFQQYVADLLESKHSSPTETDQGIIHITNLSQLESSLTLIPLPRGDIREMYSLFVVNYNLKKLGCGTRSAMVIRQPTKAVEEKFRNIFQVPTEVSLSYAVREIIVVVQTFLFFYDLIDANLCDGLFCEKTEEAITNWWKLIDQLPECQEKLRFPTGASFSSSILSILGFTLVVKSILEMAGNNINVPKDPLDHEKFRVALIQFQKAYKLKTGGGKNDGYSGKLDLLTLTKLMEINLSARSNQTFAKDLNKMRKLVKNTVIDFTSGKTLQTLKLSAPANKKPLKDQDMASDTRISNCQDIEQIVQLAHGKRLNHLWKNKGYEPDVDKTSLASIAKHHNRQSSYPYGASSIYDDSGMESDPNTTSSSGKALGPSLMSLGPLASDRNRQYEEPLRKQKSKRLIIGGSFQDSEIPSAMSSQVNPYYGDSAEQDDVQIGLFNCRLTRRHSIPSVNKEMNVHTIELLSSDQQIGNEILHSQTPVQSRALRLKRSSSFSLVEDSLTAGIDEFTTKDVVSIECLAVEYLKLLSKYKLDIVNGANDFKQYVYESKMQLVEKLKLSKYAVAFESSKNDYSKLAKRSHEVNDKLVKNYKINARLKYELRLLLQKTKEVETSLKNLNDFKMNVLEHDIQELAATQEASPKVRVERPQKISFSAILDRPQLLLFVVISYLNALWHYLFHQVDNTRIEEQWKLIDRNRRVSHFLEKYYSEQDELETKTK</sequence>
<dbReference type="PANTHER" id="PTHR31011:SF2">
    <property type="entry name" value="PROTEIN STB2-RELATED"/>
    <property type="match status" value="1"/>
</dbReference>
<comment type="caution">
    <text evidence="3">The sequence shown here is derived from an EMBL/GenBank/DDBJ whole genome shotgun (WGS) entry which is preliminary data.</text>
</comment>
<reference evidence="3" key="1">
    <citation type="journal article" date="2021" name="Open Biol.">
        <title>Shared evolutionary footprints suggest mitochondrial oxidative damage underlies multiple complex I losses in fungi.</title>
        <authorList>
            <person name="Schikora-Tamarit M.A."/>
            <person name="Marcet-Houben M."/>
            <person name="Nosek J."/>
            <person name="Gabaldon T."/>
        </authorList>
    </citation>
    <scope>NUCLEOTIDE SEQUENCE</scope>
    <source>
        <strain evidence="3">CBS6075</strain>
    </source>
</reference>
<evidence type="ECO:0000313" key="3">
    <source>
        <dbReference type="EMBL" id="KAH3665881.1"/>
    </source>
</evidence>
<dbReference type="Proteomes" id="UP000769157">
    <property type="component" value="Unassembled WGS sequence"/>
</dbReference>